<keyword evidence="3" id="KW-1185">Reference proteome</keyword>
<dbReference type="AlphaFoldDB" id="A0AA35RUT1"/>
<dbReference type="SUPFAM" id="SSF75304">
    <property type="entry name" value="Amidase signature (AS) enzymes"/>
    <property type="match status" value="1"/>
</dbReference>
<dbReference type="InterPro" id="IPR036928">
    <property type="entry name" value="AS_sf"/>
</dbReference>
<comment type="caution">
    <text evidence="2">The sequence shown here is derived from an EMBL/GenBank/DDBJ whole genome shotgun (WGS) entry which is preliminary data.</text>
</comment>
<organism evidence="2 3">
    <name type="scientific">Geodia barretti</name>
    <name type="common">Barrett's horny sponge</name>
    <dbReference type="NCBI Taxonomy" id="519541"/>
    <lineage>
        <taxon>Eukaryota</taxon>
        <taxon>Metazoa</taxon>
        <taxon>Porifera</taxon>
        <taxon>Demospongiae</taxon>
        <taxon>Heteroscleromorpha</taxon>
        <taxon>Tetractinellida</taxon>
        <taxon>Astrophorina</taxon>
        <taxon>Geodiidae</taxon>
        <taxon>Geodia</taxon>
    </lineage>
</organism>
<dbReference type="InterPro" id="IPR000120">
    <property type="entry name" value="Amidase"/>
</dbReference>
<sequence length="472" mass="50076">MDSEIAFTPATEVRRMIAAREISSVEIAEYFFQRIDELNPRLNAYLTVCPEQALADAAAADEAVQRGDELGPLHGVPISIKDLELTKGVRTTMGSAVFRDRVPEIDSIVVERVKAAGGIILGKTNTPEFGQSGTTENLVSEPCRNPWNTDYTPGGSSGGAAAALIAGLCTLATGSDGGGSVRIPSSFSGVTGIKPSHGRVPRYGGYGGPAVNHFSQSGPMSRTVRDTAMLLQVLAGPDSRDPNTMTDAPPDYMAALEGGVEGWRVAWSDDLGYAAVDPEVVQITRGAAQVFQELGAIVEEAAPEIEGDPFPAFSTVFGTASYTSYAGLYPGRREELTHYVQNTFDAASQHTAADLSRALAYVDRLKRRFADFFDTYDLLLTPAMAVTAFPIGQHPTSIGGRSVEPWWGYLPFTFPINMSGQTASSVPCGFSAAGLPVGLHIVGPAGGEARVLRAMAAFEAARPWAQHRPAVC</sequence>
<dbReference type="PANTHER" id="PTHR11895">
    <property type="entry name" value="TRANSAMIDASE"/>
    <property type="match status" value="1"/>
</dbReference>
<dbReference type="Proteomes" id="UP001174909">
    <property type="component" value="Unassembled WGS sequence"/>
</dbReference>
<dbReference type="GO" id="GO:0003824">
    <property type="term" value="F:catalytic activity"/>
    <property type="evidence" value="ECO:0007669"/>
    <property type="project" value="InterPro"/>
</dbReference>
<protein>
    <submittedName>
        <fullName evidence="2">Acylamidase</fullName>
    </submittedName>
</protein>
<feature type="domain" description="Amidase" evidence="1">
    <location>
        <begin position="26"/>
        <end position="452"/>
    </location>
</feature>
<dbReference type="Pfam" id="PF01425">
    <property type="entry name" value="Amidase"/>
    <property type="match status" value="1"/>
</dbReference>
<dbReference type="InterPro" id="IPR023631">
    <property type="entry name" value="Amidase_dom"/>
</dbReference>
<dbReference type="PANTHER" id="PTHR11895:SF76">
    <property type="entry name" value="INDOLEACETAMIDE HYDROLASE"/>
    <property type="match status" value="1"/>
</dbReference>
<dbReference type="EMBL" id="CASHTH010001687">
    <property type="protein sequence ID" value="CAI8018118.1"/>
    <property type="molecule type" value="Genomic_DNA"/>
</dbReference>
<proteinExistence type="predicted"/>
<reference evidence="2" key="1">
    <citation type="submission" date="2023-03" db="EMBL/GenBank/DDBJ databases">
        <authorList>
            <person name="Steffen K."/>
            <person name="Cardenas P."/>
        </authorList>
    </citation>
    <scope>NUCLEOTIDE SEQUENCE</scope>
</reference>
<evidence type="ECO:0000313" key="2">
    <source>
        <dbReference type="EMBL" id="CAI8018118.1"/>
    </source>
</evidence>
<evidence type="ECO:0000259" key="1">
    <source>
        <dbReference type="Pfam" id="PF01425"/>
    </source>
</evidence>
<gene>
    <name evidence="2" type="ORF">GBAR_LOCUS10946</name>
</gene>
<evidence type="ECO:0000313" key="3">
    <source>
        <dbReference type="Proteomes" id="UP001174909"/>
    </source>
</evidence>
<accession>A0AA35RUT1</accession>
<name>A0AA35RUT1_GEOBA</name>
<dbReference type="Gene3D" id="3.90.1300.10">
    <property type="entry name" value="Amidase signature (AS) domain"/>
    <property type="match status" value="1"/>
</dbReference>